<gene>
    <name evidence="3" type="ORF">MPH_04256</name>
</gene>
<organism evidence="3 4">
    <name type="scientific">Macrophomina phaseolina (strain MS6)</name>
    <name type="common">Charcoal rot fungus</name>
    <dbReference type="NCBI Taxonomy" id="1126212"/>
    <lineage>
        <taxon>Eukaryota</taxon>
        <taxon>Fungi</taxon>
        <taxon>Dikarya</taxon>
        <taxon>Ascomycota</taxon>
        <taxon>Pezizomycotina</taxon>
        <taxon>Dothideomycetes</taxon>
        <taxon>Dothideomycetes incertae sedis</taxon>
        <taxon>Botryosphaeriales</taxon>
        <taxon>Botryosphaeriaceae</taxon>
        <taxon>Macrophomina</taxon>
    </lineage>
</organism>
<dbReference type="PANTHER" id="PTHR12277:SF81">
    <property type="entry name" value="PROTEIN ABHD13"/>
    <property type="match status" value="1"/>
</dbReference>
<dbReference type="VEuPathDB" id="FungiDB:MPH_04256"/>
<evidence type="ECO:0000313" key="3">
    <source>
        <dbReference type="EMBL" id="EKG18454.1"/>
    </source>
</evidence>
<feature type="domain" description="AB hydrolase-1" evidence="2">
    <location>
        <begin position="122"/>
        <end position="284"/>
    </location>
</feature>
<keyword evidence="1" id="KW-1133">Transmembrane helix</keyword>
<dbReference type="InterPro" id="IPR029058">
    <property type="entry name" value="AB_hydrolase_fold"/>
</dbReference>
<dbReference type="Proteomes" id="UP000007129">
    <property type="component" value="Unassembled WGS sequence"/>
</dbReference>
<dbReference type="InParanoid" id="K2S7U5"/>
<dbReference type="InterPro" id="IPR000073">
    <property type="entry name" value="AB_hydrolase_1"/>
</dbReference>
<dbReference type="Gene3D" id="3.40.50.1820">
    <property type="entry name" value="alpha/beta hydrolase"/>
    <property type="match status" value="1"/>
</dbReference>
<evidence type="ECO:0000313" key="4">
    <source>
        <dbReference type="Proteomes" id="UP000007129"/>
    </source>
</evidence>
<dbReference type="AlphaFoldDB" id="K2S7U5"/>
<evidence type="ECO:0000256" key="1">
    <source>
        <dbReference type="SAM" id="Phobius"/>
    </source>
</evidence>
<evidence type="ECO:0000259" key="2">
    <source>
        <dbReference type="Pfam" id="PF12697"/>
    </source>
</evidence>
<dbReference type="EMBL" id="AHHD01000207">
    <property type="protein sequence ID" value="EKG18454.1"/>
    <property type="molecule type" value="Genomic_DNA"/>
</dbReference>
<dbReference type="OrthoDB" id="446723at2759"/>
<dbReference type="SUPFAM" id="SSF53474">
    <property type="entry name" value="alpha/beta-Hydrolases"/>
    <property type="match status" value="1"/>
</dbReference>
<dbReference type="Pfam" id="PF12697">
    <property type="entry name" value="Abhydrolase_6"/>
    <property type="match status" value="1"/>
</dbReference>
<keyword evidence="1" id="KW-0812">Transmembrane</keyword>
<comment type="caution">
    <text evidence="3">The sequence shown here is derived from an EMBL/GenBank/DDBJ whole genome shotgun (WGS) entry which is preliminary data.</text>
</comment>
<reference evidence="3 4" key="1">
    <citation type="journal article" date="2012" name="BMC Genomics">
        <title>Tools to kill: Genome of one of the most destructive plant pathogenic fungi Macrophomina phaseolina.</title>
        <authorList>
            <person name="Islam M.S."/>
            <person name="Haque M.S."/>
            <person name="Islam M.M."/>
            <person name="Emdad E.M."/>
            <person name="Halim A."/>
            <person name="Hossen Q.M.M."/>
            <person name="Hossain M.Z."/>
            <person name="Ahmed B."/>
            <person name="Rahim S."/>
            <person name="Rahman M.S."/>
            <person name="Alam M.M."/>
            <person name="Hou S."/>
            <person name="Wan X."/>
            <person name="Saito J.A."/>
            <person name="Alam M."/>
        </authorList>
    </citation>
    <scope>NUCLEOTIDE SEQUENCE [LARGE SCALE GENOMIC DNA]</scope>
    <source>
        <strain evidence="3 4">MS6</strain>
    </source>
</reference>
<dbReference type="eggNOG" id="KOG1552">
    <property type="taxonomic scope" value="Eukaryota"/>
</dbReference>
<accession>K2S7U5</accession>
<feature type="transmembrane region" description="Helical" evidence="1">
    <location>
        <begin position="6"/>
        <end position="31"/>
    </location>
</feature>
<name>K2S7U5_MACPH</name>
<keyword evidence="1" id="KW-0472">Membrane</keyword>
<dbReference type="STRING" id="1126212.K2S7U5"/>
<protein>
    <recommendedName>
        <fullName evidence="2">AB hydrolase-1 domain-containing protein</fullName>
    </recommendedName>
</protein>
<sequence>MALLQLAALAVAAPSVLYFGILGILIAFPAVQTHVFYLHRLSLIRFKDLNVPEAFGFLRGQVTPFSVHTPDAETLHAWLVLPLGAYRRHEEELLAESTSLASDVTARLAFRLLRHDPEARLVIYLHGTAGCLAYGWRPDSYRALSSTAPEKIHILAADYRGYGFSTGTPSEEGLLVDAVAIADWAMNVAGIPPSRIVIFGQSLGTAVATSLVRHYAMKSPPIMFSGTVLVASFSDVATLTATYRIGGVIPVLSPLSKIPPLLKFFNSYLKSTWMSKDRVAEFIRRGQSRANSQQYHITFIRAEDDTDIGCLHSEIMFWHAVNASASKGISFEELERQKALKKRDLGSGGWAVEWKAAKGTIRLEMLQYGVHDKLMAYPVTSMAVLRAFQASDPAFGH</sequence>
<proteinExistence type="predicted"/>
<dbReference type="PANTHER" id="PTHR12277">
    <property type="entry name" value="ALPHA/BETA HYDROLASE DOMAIN-CONTAINING PROTEIN"/>
    <property type="match status" value="1"/>
</dbReference>
<dbReference type="HOGENOM" id="CLU_029375_3_0_1"/>